<dbReference type="AlphaFoldDB" id="A0A1Y5F8Q6"/>
<dbReference type="Gene3D" id="3.40.50.1820">
    <property type="entry name" value="alpha/beta hydrolase"/>
    <property type="match status" value="1"/>
</dbReference>
<evidence type="ECO:0000313" key="2">
    <source>
        <dbReference type="EMBL" id="OUR97327.1"/>
    </source>
</evidence>
<dbReference type="InterPro" id="IPR029058">
    <property type="entry name" value="AB_hydrolase_fold"/>
</dbReference>
<dbReference type="SUPFAM" id="SSF53474">
    <property type="entry name" value="alpha/beta-Hydrolases"/>
    <property type="match status" value="1"/>
</dbReference>
<organism evidence="2 3">
    <name type="scientific">Halobacteriovorax marinus</name>
    <dbReference type="NCBI Taxonomy" id="97084"/>
    <lineage>
        <taxon>Bacteria</taxon>
        <taxon>Pseudomonadati</taxon>
        <taxon>Bdellovibrionota</taxon>
        <taxon>Bacteriovoracia</taxon>
        <taxon>Bacteriovoracales</taxon>
        <taxon>Halobacteriovoraceae</taxon>
        <taxon>Halobacteriovorax</taxon>
    </lineage>
</organism>
<evidence type="ECO:0000259" key="1">
    <source>
        <dbReference type="Pfam" id="PF12146"/>
    </source>
</evidence>
<sequence length="269" mass="31191">MTKRLCLIILLTIQNIYALNCSNIKQELVVPEDSKGIVLLVHGLNLAPKKMQELGEVFKKNQVAPIYISLTGHNENTNWSQVTKKRWRVDFYKPLCQAQVNALQKNIPLYAVGHSLGAVIIQDALEKYKVPFKEVFYLSPAFKTRWYTGFITLLFKMGLTTSIPSSNFVEYRAKSDTSLLAYKAMWEINESLKFEDTIKKNFFIDLRDEMVDFTTTKSLCNIITNCHFHRLIIKPKERQKTIYHLNVDRDSNGVKSWQYLTKTLEKALK</sequence>
<feature type="domain" description="Serine aminopeptidase S33" evidence="1">
    <location>
        <begin position="33"/>
        <end position="168"/>
    </location>
</feature>
<dbReference type="Pfam" id="PF12146">
    <property type="entry name" value="Hydrolase_4"/>
    <property type="match status" value="1"/>
</dbReference>
<accession>A0A1Y5F8Q6</accession>
<name>A0A1Y5F8Q6_9BACT</name>
<evidence type="ECO:0000313" key="3">
    <source>
        <dbReference type="Proteomes" id="UP000196531"/>
    </source>
</evidence>
<dbReference type="EMBL" id="MAAO01000006">
    <property type="protein sequence ID" value="OUR97327.1"/>
    <property type="molecule type" value="Genomic_DNA"/>
</dbReference>
<comment type="caution">
    <text evidence="2">The sequence shown here is derived from an EMBL/GenBank/DDBJ whole genome shotgun (WGS) entry which is preliminary data.</text>
</comment>
<gene>
    <name evidence="2" type="ORF">A9Q84_13465</name>
</gene>
<dbReference type="InterPro" id="IPR022742">
    <property type="entry name" value="Hydrolase_4"/>
</dbReference>
<dbReference type="Proteomes" id="UP000196531">
    <property type="component" value="Unassembled WGS sequence"/>
</dbReference>
<protein>
    <recommendedName>
        <fullName evidence="1">Serine aminopeptidase S33 domain-containing protein</fullName>
    </recommendedName>
</protein>
<proteinExistence type="predicted"/>
<reference evidence="3" key="1">
    <citation type="journal article" date="2017" name="Proc. Natl. Acad. Sci. U.S.A.">
        <title>Simulation of Deepwater Horizon oil plume reveals substrate specialization within a complex community of hydrocarbon-degraders.</title>
        <authorList>
            <person name="Hu P."/>
            <person name="Dubinsky E.A."/>
            <person name="Probst A.J."/>
            <person name="Wang J."/>
            <person name="Sieber C.M.K."/>
            <person name="Tom L.M."/>
            <person name="Gardinali P."/>
            <person name="Banfield J.F."/>
            <person name="Atlas R.M."/>
            <person name="Andersen G.L."/>
        </authorList>
    </citation>
    <scope>NUCLEOTIDE SEQUENCE [LARGE SCALE GENOMIC DNA]</scope>
</reference>